<sequence>MGTLKKILVLLAAVLLALSLWELAQRCFILSPSYQTGKTPQDYGVTYQETWLPVAKTEGGGLVHAWWLPAESPAAPAVLFLHGNDSTLYTDIDLILSLRRLGLAVMAIDYRGYGGGAWFLPSERSVYADARAAWQAFKKLSPEASKHLVYGHSLGGAIAMDLVAVSLGVDGVIIDGGFLSIADIAKSYTASWLPFDALIRHNFSSYSKLPVIAAPKLFIHCSGDEVVPIELGERLYQLSPHPKTKLFMQGGDHDGCYRRGSTEWSGAIKGFLKNAESYGP</sequence>
<dbReference type="Pfam" id="PF12146">
    <property type="entry name" value="Hydrolase_4"/>
    <property type="match status" value="1"/>
</dbReference>
<dbReference type="InterPro" id="IPR029058">
    <property type="entry name" value="AB_hydrolase_fold"/>
</dbReference>
<dbReference type="GO" id="GO:0016787">
    <property type="term" value="F:hydrolase activity"/>
    <property type="evidence" value="ECO:0007669"/>
    <property type="project" value="UniProtKB-KW"/>
</dbReference>
<evidence type="ECO:0000313" key="3">
    <source>
        <dbReference type="Proteomes" id="UP000664349"/>
    </source>
</evidence>
<evidence type="ECO:0000313" key="2">
    <source>
        <dbReference type="EMBL" id="MBO0415240.1"/>
    </source>
</evidence>
<dbReference type="InterPro" id="IPR022742">
    <property type="entry name" value="Hydrolase_4"/>
</dbReference>
<feature type="domain" description="Serine aminopeptidase S33" evidence="1">
    <location>
        <begin position="76"/>
        <end position="189"/>
    </location>
</feature>
<dbReference type="Gene3D" id="3.40.50.1820">
    <property type="entry name" value="alpha/beta hydrolase"/>
    <property type="match status" value="1"/>
</dbReference>
<dbReference type="Proteomes" id="UP000664349">
    <property type="component" value="Unassembled WGS sequence"/>
</dbReference>
<organism evidence="2 3">
    <name type="scientific">Chromobacterium haemolyticum</name>
    <dbReference type="NCBI Taxonomy" id="394935"/>
    <lineage>
        <taxon>Bacteria</taxon>
        <taxon>Pseudomonadati</taxon>
        <taxon>Pseudomonadota</taxon>
        <taxon>Betaproteobacteria</taxon>
        <taxon>Neisseriales</taxon>
        <taxon>Chromobacteriaceae</taxon>
        <taxon>Chromobacterium</taxon>
    </lineage>
</organism>
<protein>
    <submittedName>
        <fullName evidence="2">Alpha/beta hydrolase</fullName>
    </submittedName>
</protein>
<comment type="caution">
    <text evidence="2">The sequence shown here is derived from an EMBL/GenBank/DDBJ whole genome shotgun (WGS) entry which is preliminary data.</text>
</comment>
<dbReference type="PANTHER" id="PTHR12277:SF81">
    <property type="entry name" value="PROTEIN ABHD13"/>
    <property type="match status" value="1"/>
</dbReference>
<evidence type="ECO:0000259" key="1">
    <source>
        <dbReference type="Pfam" id="PF12146"/>
    </source>
</evidence>
<gene>
    <name evidence="2" type="ORF">J1C50_06925</name>
</gene>
<dbReference type="EMBL" id="JAFLRD010000005">
    <property type="protein sequence ID" value="MBO0415240.1"/>
    <property type="molecule type" value="Genomic_DNA"/>
</dbReference>
<keyword evidence="2" id="KW-0378">Hydrolase</keyword>
<accession>A0ABS3GJL5</accession>
<dbReference type="PANTHER" id="PTHR12277">
    <property type="entry name" value="ALPHA/BETA HYDROLASE DOMAIN-CONTAINING PROTEIN"/>
    <property type="match status" value="1"/>
</dbReference>
<dbReference type="SUPFAM" id="SSF53474">
    <property type="entry name" value="alpha/beta-Hydrolases"/>
    <property type="match status" value="1"/>
</dbReference>
<reference evidence="2 3" key="1">
    <citation type="submission" date="2021-03" db="EMBL/GenBank/DDBJ databases">
        <title>First Case of infection caused by Chromobacterium haemolyticum derived from water in China.</title>
        <authorList>
            <person name="Chen J."/>
            <person name="Liu C."/>
        </authorList>
    </citation>
    <scope>NUCLEOTIDE SEQUENCE [LARGE SCALE GENOMIC DNA]</scope>
    <source>
        <strain evidence="2 3">WJ-5</strain>
    </source>
</reference>
<name>A0ABS3GJL5_9NEIS</name>
<keyword evidence="3" id="KW-1185">Reference proteome</keyword>
<proteinExistence type="predicted"/>
<dbReference type="RefSeq" id="WP_152596916.1">
    <property type="nucleotide sequence ID" value="NZ_JAEILV010000004.1"/>
</dbReference>